<evidence type="ECO:0000313" key="4">
    <source>
        <dbReference type="EMBL" id="KOS12698.1"/>
    </source>
</evidence>
<proteinExistence type="inferred from homology"/>
<dbReference type="GO" id="GO:0005886">
    <property type="term" value="C:plasma membrane"/>
    <property type="evidence" value="ECO:0007669"/>
    <property type="project" value="TreeGrafter"/>
</dbReference>
<dbReference type="Gene3D" id="2.30.29.30">
    <property type="entry name" value="Pleckstrin-homology domain (PH domain)/Phosphotyrosine-binding domain (PTB)"/>
    <property type="match status" value="1"/>
</dbReference>
<dbReference type="AlphaFoldDB" id="A0A0M8MJC0"/>
<dbReference type="OrthoDB" id="241990at2759"/>
<feature type="domain" description="SIN1-type PH" evidence="3">
    <location>
        <begin position="216"/>
        <end position="317"/>
    </location>
</feature>
<dbReference type="VEuPathDB" id="FungiDB:Malapachy_1315"/>
<dbReference type="PANTHER" id="PTHR13335">
    <property type="entry name" value="TARGET OF RAPAMYCIN COMPLEX 2 SUBUNIT MAPKAP1"/>
    <property type="match status" value="1"/>
</dbReference>
<reference evidence="4 5" key="1">
    <citation type="submission" date="2015-07" db="EMBL/GenBank/DDBJ databases">
        <title>Draft Genome Sequence of Malassezia furfur CBS1878 and Malassezia pachydermatis CBS1879.</title>
        <authorList>
            <person name="Triana S."/>
            <person name="Ohm R."/>
            <person name="Gonzalez A."/>
            <person name="DeCock H."/>
            <person name="Restrepo S."/>
            <person name="Celis A."/>
        </authorList>
    </citation>
    <scope>NUCLEOTIDE SEQUENCE [LARGE SCALE GENOMIC DNA]</scope>
    <source>
        <strain evidence="4 5">CBS 1879</strain>
    </source>
</reference>
<dbReference type="GO" id="GO:0005546">
    <property type="term" value="F:phosphatidylinositol-4,5-bisphosphate binding"/>
    <property type="evidence" value="ECO:0007669"/>
    <property type="project" value="TreeGrafter"/>
</dbReference>
<dbReference type="RefSeq" id="XP_017990330.1">
    <property type="nucleotide sequence ID" value="XM_018135820.1"/>
</dbReference>
<organism evidence="4 5">
    <name type="scientific">Malassezia pachydermatis</name>
    <dbReference type="NCBI Taxonomy" id="77020"/>
    <lineage>
        <taxon>Eukaryota</taxon>
        <taxon>Fungi</taxon>
        <taxon>Dikarya</taxon>
        <taxon>Basidiomycota</taxon>
        <taxon>Ustilaginomycotina</taxon>
        <taxon>Malasseziomycetes</taxon>
        <taxon>Malasseziales</taxon>
        <taxon>Malasseziaceae</taxon>
        <taxon>Malassezia</taxon>
    </lineage>
</organism>
<dbReference type="InterPro" id="IPR008828">
    <property type="entry name" value="Sin1/Avo1"/>
</dbReference>
<sequence length="318" mass="36190">MEELIGYALYLYTHTYGSLPSHPDIQDNLDLVTITQSWVLRMVEDGMVDYDYPAIEYNLTVGRFGEDEFALCPKTLPKCMYASVADLTKVSIPSVPASSSGLKLSPSNEPTVSLAIMVVPTASGNTQIQVRPDTTTAEVLAAVCQQCHLEHPQNYALLRRDRGELIDMQLKAADFQHVDDLALVERTSMQAQALSNDLGPVLQQPKYKNAMDLITNYKSYAVNRRHHIAMGRQERILTLDGDWIHILRPTEKRLSHSKTTSYHVSSIMRCELNPRIPTQFRIVAYRERSRDTKRYEFETDDKDRAAEIVHEINHLLQQ</sequence>
<dbReference type="InterPro" id="IPR031313">
    <property type="entry name" value="Sin1_PH_dom"/>
</dbReference>
<dbReference type="InterPro" id="IPR011993">
    <property type="entry name" value="PH-like_dom_sf"/>
</dbReference>
<feature type="domain" description="CRIM" evidence="2">
    <location>
        <begin position="1"/>
        <end position="74"/>
    </location>
</feature>
<evidence type="ECO:0000256" key="1">
    <source>
        <dbReference type="ARBA" id="ARBA00009407"/>
    </source>
</evidence>
<dbReference type="GO" id="GO:0031932">
    <property type="term" value="C:TORC2 complex"/>
    <property type="evidence" value="ECO:0007669"/>
    <property type="project" value="InterPro"/>
</dbReference>
<dbReference type="STRING" id="77020.A0A0M8MJC0"/>
<dbReference type="PANTHER" id="PTHR13335:SF1">
    <property type="entry name" value="TARGET OF RAPAMYCIN COMPLEX 2 SUBUNIT MAPKAP1"/>
    <property type="match status" value="1"/>
</dbReference>
<dbReference type="InterPro" id="IPR031567">
    <property type="entry name" value="CRIM_dom"/>
</dbReference>
<evidence type="ECO:0000313" key="5">
    <source>
        <dbReference type="Proteomes" id="UP000037751"/>
    </source>
</evidence>
<accession>A0A0M8MJC0</accession>
<dbReference type="GO" id="GO:0005737">
    <property type="term" value="C:cytoplasm"/>
    <property type="evidence" value="ECO:0007669"/>
    <property type="project" value="TreeGrafter"/>
</dbReference>
<evidence type="ECO:0000259" key="3">
    <source>
        <dbReference type="Pfam" id="PF16979"/>
    </source>
</evidence>
<dbReference type="Pfam" id="PF16978">
    <property type="entry name" value="CRIM"/>
    <property type="match status" value="1"/>
</dbReference>
<comment type="similarity">
    <text evidence="1">Belongs to the SIN1 family.</text>
</comment>
<evidence type="ECO:0000259" key="2">
    <source>
        <dbReference type="Pfam" id="PF16978"/>
    </source>
</evidence>
<comment type="caution">
    <text evidence="4">The sequence shown here is derived from an EMBL/GenBank/DDBJ whole genome shotgun (WGS) entry which is preliminary data.</text>
</comment>
<name>A0A0M8MJC0_9BASI</name>
<dbReference type="Proteomes" id="UP000037751">
    <property type="component" value="Unassembled WGS sequence"/>
</dbReference>
<dbReference type="EMBL" id="LGAV01000009">
    <property type="protein sequence ID" value="KOS12698.1"/>
    <property type="molecule type" value="Genomic_DNA"/>
</dbReference>
<protein>
    <submittedName>
        <fullName evidence="4">Uncharacterized protein</fullName>
    </submittedName>
</protein>
<gene>
    <name evidence="4" type="ORF">Malapachy_1315</name>
</gene>
<dbReference type="GO" id="GO:0038203">
    <property type="term" value="P:TORC2 signaling"/>
    <property type="evidence" value="ECO:0007669"/>
    <property type="project" value="TreeGrafter"/>
</dbReference>
<keyword evidence="5" id="KW-1185">Reference proteome</keyword>
<dbReference type="Pfam" id="PF16979">
    <property type="entry name" value="SIN1_PH"/>
    <property type="match status" value="1"/>
</dbReference>
<dbReference type="GeneID" id="28727695"/>